<protein>
    <recommendedName>
        <fullName evidence="9">Glyceraldehyde-3-phosphate dehydrogenase</fullName>
        <ecNumber evidence="9">1.2.1.-</ecNumber>
    </recommendedName>
</protein>
<dbReference type="CDD" id="cd05214">
    <property type="entry name" value="GAPDH_I_N"/>
    <property type="match status" value="1"/>
</dbReference>
<keyword evidence="6" id="KW-0520">NAD</keyword>
<feature type="binding site" evidence="5">
    <location>
        <position position="232"/>
    </location>
    <ligand>
        <name>D-glyceraldehyde 3-phosphate</name>
        <dbReference type="ChEBI" id="CHEBI:59776"/>
    </ligand>
</feature>
<comment type="similarity">
    <text evidence="1 8">Belongs to the glyceraldehyde-3-phosphate dehydrogenase family.</text>
</comment>
<dbReference type="AlphaFoldDB" id="A0A927D2X2"/>
<dbReference type="PRINTS" id="PR00078">
    <property type="entry name" value="G3PDHDRGNASE"/>
</dbReference>
<dbReference type="Gene3D" id="3.30.360.10">
    <property type="entry name" value="Dihydrodipicolinate Reductase, domain 2"/>
    <property type="match status" value="1"/>
</dbReference>
<dbReference type="EC" id="1.2.1.-" evidence="9"/>
<dbReference type="Pfam" id="PF02800">
    <property type="entry name" value="Gp_dh_C"/>
    <property type="match status" value="1"/>
</dbReference>
<evidence type="ECO:0000313" key="12">
    <source>
        <dbReference type="Proteomes" id="UP000635142"/>
    </source>
</evidence>
<feature type="domain" description="Glyceraldehyde 3-phosphate dehydrogenase NAD(P) binding" evidence="10">
    <location>
        <begin position="3"/>
        <end position="151"/>
    </location>
</feature>
<evidence type="ECO:0000256" key="2">
    <source>
        <dbReference type="ARBA" id="ARBA00011881"/>
    </source>
</evidence>
<dbReference type="NCBIfam" id="TIGR01534">
    <property type="entry name" value="GAPDH-I"/>
    <property type="match status" value="1"/>
</dbReference>
<dbReference type="RefSeq" id="WP_191074955.1">
    <property type="nucleotide sequence ID" value="NZ_JACTAG010000001.1"/>
</dbReference>
<dbReference type="GO" id="GO:0006006">
    <property type="term" value="P:glucose metabolic process"/>
    <property type="evidence" value="ECO:0007669"/>
    <property type="project" value="InterPro"/>
</dbReference>
<comment type="subunit">
    <text evidence="2">Homotetramer.</text>
</comment>
<evidence type="ECO:0000256" key="5">
    <source>
        <dbReference type="PIRSR" id="PIRSR000149-2"/>
    </source>
</evidence>
<evidence type="ECO:0000259" key="10">
    <source>
        <dbReference type="SMART" id="SM00846"/>
    </source>
</evidence>
<evidence type="ECO:0000256" key="3">
    <source>
        <dbReference type="ARBA" id="ARBA00023002"/>
    </source>
</evidence>
<dbReference type="SUPFAM" id="SSF51735">
    <property type="entry name" value="NAD(P)-binding Rossmann-fold domains"/>
    <property type="match status" value="1"/>
</dbReference>
<feature type="binding site" evidence="6">
    <location>
        <position position="120"/>
    </location>
    <ligand>
        <name>NAD(+)</name>
        <dbReference type="ChEBI" id="CHEBI:57540"/>
    </ligand>
</feature>
<dbReference type="SMART" id="SM00846">
    <property type="entry name" value="Gp_dh_N"/>
    <property type="match status" value="1"/>
</dbReference>
<feature type="binding site" evidence="5">
    <location>
        <position position="181"/>
    </location>
    <ligand>
        <name>D-glyceraldehyde 3-phosphate</name>
        <dbReference type="ChEBI" id="CHEBI:59776"/>
    </ligand>
</feature>
<dbReference type="InterPro" id="IPR036291">
    <property type="entry name" value="NAD(P)-bd_dom_sf"/>
</dbReference>
<dbReference type="Gene3D" id="3.40.50.720">
    <property type="entry name" value="NAD(P)-binding Rossmann-like Domain"/>
    <property type="match status" value="1"/>
</dbReference>
<dbReference type="Pfam" id="PF00044">
    <property type="entry name" value="Gp_dh_N"/>
    <property type="match status" value="1"/>
</dbReference>
<feature type="binding site" evidence="5">
    <location>
        <begin position="150"/>
        <end position="152"/>
    </location>
    <ligand>
        <name>D-glyceraldehyde 3-phosphate</name>
        <dbReference type="ChEBI" id="CHEBI:59776"/>
    </ligand>
</feature>
<dbReference type="PANTHER" id="PTHR43148">
    <property type="entry name" value="GLYCERALDEHYDE-3-PHOSPHATE DEHYDROGENASE 2"/>
    <property type="match status" value="1"/>
</dbReference>
<organism evidence="11 12">
    <name type="scientific">Sulfitobacter aestuariivivens</name>
    <dbReference type="NCBI Taxonomy" id="2766981"/>
    <lineage>
        <taxon>Bacteria</taxon>
        <taxon>Pseudomonadati</taxon>
        <taxon>Pseudomonadota</taxon>
        <taxon>Alphaproteobacteria</taxon>
        <taxon>Rhodobacterales</taxon>
        <taxon>Roseobacteraceae</taxon>
        <taxon>Sulfitobacter</taxon>
    </lineage>
</organism>
<dbReference type="PROSITE" id="PS00071">
    <property type="entry name" value="GAPDH"/>
    <property type="match status" value="1"/>
</dbReference>
<accession>A0A927D2X2</accession>
<feature type="binding site" evidence="6">
    <location>
        <position position="314"/>
    </location>
    <ligand>
        <name>NAD(+)</name>
        <dbReference type="ChEBI" id="CHEBI:57540"/>
    </ligand>
</feature>
<dbReference type="GO" id="GO:0016620">
    <property type="term" value="F:oxidoreductase activity, acting on the aldehyde or oxo group of donors, NAD or NADP as acceptor"/>
    <property type="evidence" value="ECO:0007669"/>
    <property type="project" value="InterPro"/>
</dbReference>
<keyword evidence="3 9" id="KW-0560">Oxidoreductase</keyword>
<dbReference type="InterPro" id="IPR020830">
    <property type="entry name" value="GlycerAld_3-P_DH_AS"/>
</dbReference>
<evidence type="ECO:0000256" key="8">
    <source>
        <dbReference type="RuleBase" id="RU000397"/>
    </source>
</evidence>
<reference evidence="11" key="1">
    <citation type="submission" date="2020-08" db="EMBL/GenBank/DDBJ databases">
        <title>Sulfitobacter aestuariivivens sp. nov., isolated from a tidal flat.</title>
        <authorList>
            <person name="Park S."/>
            <person name="Yoon J.-H."/>
        </authorList>
    </citation>
    <scope>NUCLEOTIDE SEQUENCE</scope>
    <source>
        <strain evidence="11">TSTF-M16</strain>
    </source>
</reference>
<evidence type="ECO:0000256" key="6">
    <source>
        <dbReference type="PIRSR" id="PIRSR000149-3"/>
    </source>
</evidence>
<sequence>MTTKIAINGFGRIGRGVLRALIENGFDGIEVVAINDLAAPDTLLHLLKYDSVHGRLGAKADLDGDTLVVAGQTIRLSAERDPAALGWADVDIVYECTGLFTTREAAAKHLANGSRRVLISAPGKGVDRTVVYGVNHDLLTADDVIVSNASCTTNCLAPVAKVLDDHFGIETGYMTTIHAFTGDQPSHDTAHRDPYRGRAASMSMVPTSTGAAAAISQVIPHLEGRLEGSAVRVPTPNVSMVDLCFMPTRPVTVEALNNAVQAAAEGEMAGVLSYETDPLVSIDFNHDPHSSCFAAAQTKVTDGGMVRVVSWYDNEWGFSNRMNDTARVMGRLLAEAAEPEKKVA</sequence>
<evidence type="ECO:0000256" key="1">
    <source>
        <dbReference type="ARBA" id="ARBA00007406"/>
    </source>
</evidence>
<gene>
    <name evidence="11" type="primary">gap</name>
    <name evidence="11" type="ORF">H9Q16_08915</name>
</gene>
<name>A0A927D2X2_9RHOB</name>
<evidence type="ECO:0000256" key="7">
    <source>
        <dbReference type="PIRSR" id="PIRSR000149-4"/>
    </source>
</evidence>
<keyword evidence="6" id="KW-0547">Nucleotide-binding</keyword>
<dbReference type="FunFam" id="3.40.50.720:FF:000001">
    <property type="entry name" value="Glyceraldehyde-3-phosphate dehydrogenase"/>
    <property type="match status" value="1"/>
</dbReference>
<feature type="binding site" evidence="6">
    <location>
        <begin position="12"/>
        <end position="13"/>
    </location>
    <ligand>
        <name>NAD(+)</name>
        <dbReference type="ChEBI" id="CHEBI:57540"/>
    </ligand>
</feature>
<dbReference type="GO" id="GO:0051287">
    <property type="term" value="F:NAD binding"/>
    <property type="evidence" value="ECO:0007669"/>
    <property type="project" value="InterPro"/>
</dbReference>
<evidence type="ECO:0000313" key="11">
    <source>
        <dbReference type="EMBL" id="MBD3664040.1"/>
    </source>
</evidence>
<feature type="site" description="Activates thiol group during catalysis" evidence="7">
    <location>
        <position position="178"/>
    </location>
</feature>
<feature type="binding site" evidence="6">
    <location>
        <position position="36"/>
    </location>
    <ligand>
        <name>NAD(+)</name>
        <dbReference type="ChEBI" id="CHEBI:57540"/>
    </ligand>
</feature>
<dbReference type="InterPro" id="IPR020829">
    <property type="entry name" value="GlycerAld_3-P_DH_cat"/>
</dbReference>
<dbReference type="Proteomes" id="UP000635142">
    <property type="component" value="Unassembled WGS sequence"/>
</dbReference>
<dbReference type="GO" id="GO:0050661">
    <property type="term" value="F:NADP binding"/>
    <property type="evidence" value="ECO:0007669"/>
    <property type="project" value="InterPro"/>
</dbReference>
<feature type="binding site" evidence="5">
    <location>
        <begin position="209"/>
        <end position="210"/>
    </location>
    <ligand>
        <name>D-glyceraldehyde 3-phosphate</name>
        <dbReference type="ChEBI" id="CHEBI:59776"/>
    </ligand>
</feature>
<evidence type="ECO:0000256" key="9">
    <source>
        <dbReference type="RuleBase" id="RU361160"/>
    </source>
</evidence>
<comment type="caution">
    <text evidence="11">The sequence shown here is derived from an EMBL/GenBank/DDBJ whole genome shotgun (WGS) entry which is preliminary data.</text>
</comment>
<keyword evidence="12" id="KW-1185">Reference proteome</keyword>
<dbReference type="FunFam" id="3.30.360.10:FF:000002">
    <property type="entry name" value="Glyceraldehyde-3-phosphate dehydrogenase"/>
    <property type="match status" value="1"/>
</dbReference>
<evidence type="ECO:0000256" key="4">
    <source>
        <dbReference type="PIRSR" id="PIRSR000149-1"/>
    </source>
</evidence>
<dbReference type="CDD" id="cd18126">
    <property type="entry name" value="GAPDH_I_C"/>
    <property type="match status" value="1"/>
</dbReference>
<dbReference type="PIRSF" id="PIRSF000149">
    <property type="entry name" value="GAP_DH"/>
    <property type="match status" value="1"/>
</dbReference>
<dbReference type="InterPro" id="IPR020828">
    <property type="entry name" value="GlycerAld_3-P_DH_NAD(P)-bd"/>
</dbReference>
<dbReference type="SUPFAM" id="SSF55347">
    <property type="entry name" value="Glyceraldehyde-3-phosphate dehydrogenase-like, C-terminal domain"/>
    <property type="match status" value="1"/>
</dbReference>
<proteinExistence type="inferred from homology"/>
<feature type="binding site" evidence="6">
    <location>
        <position position="80"/>
    </location>
    <ligand>
        <name>NAD(+)</name>
        <dbReference type="ChEBI" id="CHEBI:57540"/>
    </ligand>
</feature>
<dbReference type="EMBL" id="JACTAG010000001">
    <property type="protein sequence ID" value="MBD3664040.1"/>
    <property type="molecule type" value="Genomic_DNA"/>
</dbReference>
<dbReference type="InterPro" id="IPR006424">
    <property type="entry name" value="Glyceraldehyde-3-P_DH_1"/>
</dbReference>
<dbReference type="InterPro" id="IPR020831">
    <property type="entry name" value="GlycerAld/Erythrose_P_DH"/>
</dbReference>
<feature type="active site" description="Nucleophile" evidence="4">
    <location>
        <position position="151"/>
    </location>
</feature>